<dbReference type="AlphaFoldDB" id="X1MYM6"/>
<sequence length="61" mass="6679">WEVAKAVKQKSPGTPVVLITGWGVQLDSEQRNESGVDGVIAKPFSKQVLTDEMARLLKDVK</sequence>
<evidence type="ECO:0000313" key="2">
    <source>
        <dbReference type="EMBL" id="GAI36408.1"/>
    </source>
</evidence>
<dbReference type="InterPro" id="IPR001789">
    <property type="entry name" value="Sig_transdc_resp-reg_receiver"/>
</dbReference>
<proteinExistence type="predicted"/>
<reference evidence="2" key="1">
    <citation type="journal article" date="2014" name="Front. Microbiol.">
        <title>High frequency of phylogenetically diverse reductive dehalogenase-homologous genes in deep subseafloor sedimentary metagenomes.</title>
        <authorList>
            <person name="Kawai M."/>
            <person name="Futagami T."/>
            <person name="Toyoda A."/>
            <person name="Takaki Y."/>
            <person name="Nishi S."/>
            <person name="Hori S."/>
            <person name="Arai W."/>
            <person name="Tsubouchi T."/>
            <person name="Morono Y."/>
            <person name="Uchiyama I."/>
            <person name="Ito T."/>
            <person name="Fujiyama A."/>
            <person name="Inagaki F."/>
            <person name="Takami H."/>
        </authorList>
    </citation>
    <scope>NUCLEOTIDE SEQUENCE</scope>
    <source>
        <strain evidence="2">Expedition CK06-06</strain>
    </source>
</reference>
<organism evidence="2">
    <name type="scientific">marine sediment metagenome</name>
    <dbReference type="NCBI Taxonomy" id="412755"/>
    <lineage>
        <taxon>unclassified sequences</taxon>
        <taxon>metagenomes</taxon>
        <taxon>ecological metagenomes</taxon>
    </lineage>
</organism>
<gene>
    <name evidence="2" type="ORF">S06H3_38408</name>
</gene>
<dbReference type="PROSITE" id="PS50110">
    <property type="entry name" value="RESPONSE_REGULATORY"/>
    <property type="match status" value="1"/>
</dbReference>
<dbReference type="Gene3D" id="3.40.50.2300">
    <property type="match status" value="1"/>
</dbReference>
<comment type="caution">
    <text evidence="2">The sequence shown here is derived from an EMBL/GenBank/DDBJ whole genome shotgun (WGS) entry which is preliminary data.</text>
</comment>
<name>X1MYM6_9ZZZZ</name>
<evidence type="ECO:0000259" key="1">
    <source>
        <dbReference type="PROSITE" id="PS50110"/>
    </source>
</evidence>
<feature type="non-terminal residue" evidence="2">
    <location>
        <position position="1"/>
    </location>
</feature>
<dbReference type="EMBL" id="BARV01023408">
    <property type="protein sequence ID" value="GAI36408.1"/>
    <property type="molecule type" value="Genomic_DNA"/>
</dbReference>
<dbReference type="SUPFAM" id="SSF52172">
    <property type="entry name" value="CheY-like"/>
    <property type="match status" value="1"/>
</dbReference>
<dbReference type="GO" id="GO:0000160">
    <property type="term" value="P:phosphorelay signal transduction system"/>
    <property type="evidence" value="ECO:0007669"/>
    <property type="project" value="InterPro"/>
</dbReference>
<feature type="domain" description="Response regulatory" evidence="1">
    <location>
        <begin position="1"/>
        <end position="57"/>
    </location>
</feature>
<dbReference type="InterPro" id="IPR011006">
    <property type="entry name" value="CheY-like_superfamily"/>
</dbReference>
<accession>X1MYM6</accession>
<protein>
    <recommendedName>
        <fullName evidence="1">Response regulatory domain-containing protein</fullName>
    </recommendedName>
</protein>